<feature type="compositionally biased region" description="Polar residues" evidence="11">
    <location>
        <begin position="55"/>
        <end position="70"/>
    </location>
</feature>
<dbReference type="Pfam" id="PF03372">
    <property type="entry name" value="Exo_endo_phos"/>
    <property type="match status" value="1"/>
</dbReference>
<evidence type="ECO:0000313" key="13">
    <source>
        <dbReference type="EMBL" id="VDK21776.1"/>
    </source>
</evidence>
<name>A0A0R3VU19_TAEAS</name>
<keyword evidence="7" id="KW-0378">Hydrolase</keyword>
<dbReference type="InterPro" id="IPR009060">
    <property type="entry name" value="UBA-like_sf"/>
</dbReference>
<evidence type="ECO:0000256" key="10">
    <source>
        <dbReference type="ARBA" id="ARBA00023242"/>
    </source>
</evidence>
<dbReference type="Proteomes" id="UP000282613">
    <property type="component" value="Unassembled WGS sequence"/>
</dbReference>
<keyword evidence="4" id="KW-0540">Nuclease</keyword>
<evidence type="ECO:0000256" key="7">
    <source>
        <dbReference type="ARBA" id="ARBA00022801"/>
    </source>
</evidence>
<dbReference type="Pfam" id="PF14555">
    <property type="entry name" value="UBA_4"/>
    <property type="match status" value="1"/>
</dbReference>
<keyword evidence="9" id="KW-0234">DNA repair</keyword>
<dbReference type="Gene3D" id="1.10.8.10">
    <property type="entry name" value="DNA helicase RuvA subunit, C-terminal domain"/>
    <property type="match status" value="1"/>
</dbReference>
<dbReference type="GO" id="GO:0005737">
    <property type="term" value="C:cytoplasm"/>
    <property type="evidence" value="ECO:0007669"/>
    <property type="project" value="TreeGrafter"/>
</dbReference>
<sequence>MDVDNPDDLPSEKECLNLCESFSHLTNTNNALAMMFLQQASWNLEEAIHRFYETTGDSTGRNSSKPQPRSSAPVIDLTSDSDELIVIKEGEDTEVEVVDKQHAHLFRLLSWNIDGLSVQSRNFRTPAVVELIRSEKFHVVCLQEVVRESLAYIKEQLSSLYEIFHPQDTQTRDYFPIICILKHASLSIPPNTFKVTRFTGSVMQRILLSLDLVLDVPRLLRTNPRAKQWERTPLRVRLWTSHLESCNQFAEERKRQLKCTWEAMQAVIRPGSSSADAPLCGILCGDLNIRDKEIKELGGLPEGMVDVWEVCGARPEAKATWDPRRNPNLQLDFPQSNGPHSRPPTYGMRFDRLHVLGRGLRPVDFELRGLERVPGHSHFPSDHWAILGHFDLDPPLG</sequence>
<dbReference type="PANTHER" id="PTHR15822">
    <property type="entry name" value="TRAF AND TNF RECEPTOR-ASSOCIATED PROTEIN"/>
    <property type="match status" value="1"/>
</dbReference>
<feature type="compositionally biased region" description="Polar residues" evidence="11">
    <location>
        <begin position="327"/>
        <end position="339"/>
    </location>
</feature>
<dbReference type="AlphaFoldDB" id="A0A0R3VU19"/>
<evidence type="ECO:0000256" key="2">
    <source>
        <dbReference type="ARBA" id="ARBA00001946"/>
    </source>
</evidence>
<dbReference type="SUPFAM" id="SSF56219">
    <property type="entry name" value="DNase I-like"/>
    <property type="match status" value="1"/>
</dbReference>
<evidence type="ECO:0000259" key="12">
    <source>
        <dbReference type="Pfam" id="PF03372"/>
    </source>
</evidence>
<dbReference type="SUPFAM" id="SSF46934">
    <property type="entry name" value="UBA-like"/>
    <property type="match status" value="1"/>
</dbReference>
<dbReference type="GO" id="GO:0006302">
    <property type="term" value="P:double-strand break repair"/>
    <property type="evidence" value="ECO:0007669"/>
    <property type="project" value="TreeGrafter"/>
</dbReference>
<dbReference type="OrthoDB" id="272512at2759"/>
<dbReference type="EMBL" id="UYRS01000120">
    <property type="protein sequence ID" value="VDK21776.1"/>
    <property type="molecule type" value="Genomic_DNA"/>
</dbReference>
<dbReference type="Gene3D" id="3.60.10.10">
    <property type="entry name" value="Endonuclease/exonuclease/phosphatase"/>
    <property type="match status" value="1"/>
</dbReference>
<keyword evidence="5" id="KW-0479">Metal-binding</keyword>
<reference evidence="15" key="1">
    <citation type="submission" date="2017-02" db="UniProtKB">
        <authorList>
            <consortium name="WormBaseParasite"/>
        </authorList>
    </citation>
    <scope>IDENTIFICATION</scope>
</reference>
<evidence type="ECO:0000256" key="5">
    <source>
        <dbReference type="ARBA" id="ARBA00022723"/>
    </source>
</evidence>
<evidence type="ECO:0000256" key="8">
    <source>
        <dbReference type="ARBA" id="ARBA00022842"/>
    </source>
</evidence>
<accession>A0A0R3VU19</accession>
<keyword evidence="14" id="KW-1185">Reference proteome</keyword>
<organism evidence="15">
    <name type="scientific">Taenia asiatica</name>
    <name type="common">Asian tapeworm</name>
    <dbReference type="NCBI Taxonomy" id="60517"/>
    <lineage>
        <taxon>Eukaryota</taxon>
        <taxon>Metazoa</taxon>
        <taxon>Spiralia</taxon>
        <taxon>Lophotrochozoa</taxon>
        <taxon>Platyhelminthes</taxon>
        <taxon>Cestoda</taxon>
        <taxon>Eucestoda</taxon>
        <taxon>Cyclophyllidea</taxon>
        <taxon>Taeniidae</taxon>
        <taxon>Taenia</taxon>
    </lineage>
</organism>
<proteinExistence type="predicted"/>
<evidence type="ECO:0000256" key="4">
    <source>
        <dbReference type="ARBA" id="ARBA00022722"/>
    </source>
</evidence>
<dbReference type="InterPro" id="IPR051547">
    <property type="entry name" value="TDP2-like"/>
</dbReference>
<comment type="subcellular location">
    <subcellularLocation>
        <location evidence="3">Nucleus</location>
        <location evidence="3">PML body</location>
    </subcellularLocation>
</comment>
<evidence type="ECO:0000256" key="9">
    <source>
        <dbReference type="ARBA" id="ARBA00023204"/>
    </source>
</evidence>
<dbReference type="CDD" id="cd09080">
    <property type="entry name" value="TDP2"/>
    <property type="match status" value="1"/>
</dbReference>
<dbReference type="InterPro" id="IPR036691">
    <property type="entry name" value="Endo/exonu/phosph_ase_sf"/>
</dbReference>
<evidence type="ECO:0000256" key="3">
    <source>
        <dbReference type="ARBA" id="ARBA00004322"/>
    </source>
</evidence>
<dbReference type="PANTHER" id="PTHR15822:SF4">
    <property type="entry name" value="TYROSYL-DNA PHOSPHODIESTERASE 2"/>
    <property type="match status" value="1"/>
</dbReference>
<keyword evidence="6" id="KW-0227">DNA damage</keyword>
<dbReference type="InterPro" id="IPR005135">
    <property type="entry name" value="Endo/exonuclease/phosphatase"/>
</dbReference>
<keyword evidence="8" id="KW-0460">Magnesium</keyword>
<comment type="cofactor">
    <cofactor evidence="1">
        <name>Mn(2+)</name>
        <dbReference type="ChEBI" id="CHEBI:29035"/>
    </cofactor>
</comment>
<dbReference type="WBParaSite" id="TASK_0000077801-mRNA-1">
    <property type="protein sequence ID" value="TASK_0000077801-mRNA-1"/>
    <property type="gene ID" value="TASK_0000077801"/>
</dbReference>
<feature type="region of interest" description="Disordered" evidence="11">
    <location>
        <begin position="55"/>
        <end position="74"/>
    </location>
</feature>
<dbReference type="GO" id="GO:0004518">
    <property type="term" value="F:nuclease activity"/>
    <property type="evidence" value="ECO:0007669"/>
    <property type="project" value="UniProtKB-KW"/>
</dbReference>
<dbReference type="GO" id="GO:0070260">
    <property type="term" value="F:5'-tyrosyl-DNA phosphodiesterase activity"/>
    <property type="evidence" value="ECO:0007669"/>
    <property type="project" value="TreeGrafter"/>
</dbReference>
<feature type="region of interest" description="Disordered" evidence="11">
    <location>
        <begin position="323"/>
        <end position="342"/>
    </location>
</feature>
<comment type="cofactor">
    <cofactor evidence="2">
        <name>Mg(2+)</name>
        <dbReference type="ChEBI" id="CHEBI:18420"/>
    </cofactor>
</comment>
<evidence type="ECO:0000256" key="11">
    <source>
        <dbReference type="SAM" id="MobiDB-lite"/>
    </source>
</evidence>
<dbReference type="GO" id="GO:0016605">
    <property type="term" value="C:PML body"/>
    <property type="evidence" value="ECO:0007669"/>
    <property type="project" value="UniProtKB-SubCell"/>
</dbReference>
<keyword evidence="10" id="KW-0539">Nucleus</keyword>
<feature type="domain" description="Endonuclease/exonuclease/phosphatase" evidence="12">
    <location>
        <begin position="109"/>
        <end position="383"/>
    </location>
</feature>
<gene>
    <name evidence="13" type="ORF">TASK_LOCUS779</name>
</gene>
<dbReference type="GO" id="GO:0046872">
    <property type="term" value="F:metal ion binding"/>
    <property type="evidence" value="ECO:0007669"/>
    <property type="project" value="UniProtKB-KW"/>
</dbReference>
<reference evidence="13 14" key="2">
    <citation type="submission" date="2018-11" db="EMBL/GenBank/DDBJ databases">
        <authorList>
            <consortium name="Pathogen Informatics"/>
        </authorList>
    </citation>
    <scope>NUCLEOTIDE SEQUENCE [LARGE SCALE GENOMIC DNA]</scope>
</reference>
<evidence type="ECO:0000256" key="1">
    <source>
        <dbReference type="ARBA" id="ARBA00001936"/>
    </source>
</evidence>
<evidence type="ECO:0000256" key="6">
    <source>
        <dbReference type="ARBA" id="ARBA00022763"/>
    </source>
</evidence>
<dbReference type="STRING" id="60517.A0A0R3VU19"/>
<protein>
    <submittedName>
        <fullName evidence="15">Endo/exonuclease/phosphatase domain-containing protein</fullName>
    </submittedName>
</protein>
<dbReference type="GO" id="GO:0003697">
    <property type="term" value="F:single-stranded DNA binding"/>
    <property type="evidence" value="ECO:0007669"/>
    <property type="project" value="TreeGrafter"/>
</dbReference>
<evidence type="ECO:0000313" key="14">
    <source>
        <dbReference type="Proteomes" id="UP000282613"/>
    </source>
</evidence>
<evidence type="ECO:0000313" key="15">
    <source>
        <dbReference type="WBParaSite" id="TASK_0000077801-mRNA-1"/>
    </source>
</evidence>